<dbReference type="RefSeq" id="WP_131259648.1">
    <property type="nucleotide sequence ID" value="NZ_JBHSUS010000001.1"/>
</dbReference>
<dbReference type="Proteomes" id="UP001596364">
    <property type="component" value="Unassembled WGS sequence"/>
</dbReference>
<gene>
    <name evidence="2" type="ORF">ACFP85_11110</name>
</gene>
<proteinExistence type="predicted"/>
<accession>A0ABW1XKG6</accession>
<dbReference type="InterPro" id="IPR038158">
    <property type="entry name" value="H-NOX_domain_sf"/>
</dbReference>
<evidence type="ECO:0000313" key="2">
    <source>
        <dbReference type="EMBL" id="MFC6440692.1"/>
    </source>
</evidence>
<dbReference type="EMBL" id="JBHSUS010000001">
    <property type="protein sequence ID" value="MFC6440692.1"/>
    <property type="molecule type" value="Genomic_DNA"/>
</dbReference>
<comment type="caution">
    <text evidence="2">The sequence shown here is derived from an EMBL/GenBank/DDBJ whole genome shotgun (WGS) entry which is preliminary data.</text>
</comment>
<dbReference type="SUPFAM" id="SSF111126">
    <property type="entry name" value="Ligand-binding domain in the NO signalling and Golgi transport"/>
    <property type="match status" value="1"/>
</dbReference>
<dbReference type="Gene3D" id="3.90.1520.10">
    <property type="entry name" value="H-NOX domain"/>
    <property type="match status" value="1"/>
</dbReference>
<dbReference type="InterPro" id="IPR011644">
    <property type="entry name" value="Heme_NO-bd"/>
</dbReference>
<sequence length="180" mass="20517">MKGLVFTEFMSLVESTWGEDMVDDLIDEVNPPSGGAYTTVATYTYEELVSLVSALSEKTGIPVPQLVHTFGRYLGPRFASKFPLFFTTSPDLFDLLKKIDNHIHVEVRKLYPDAELPHFSFEQSQPDLLTMHYRSSRHLGDLAHGLIEACAEYYQTPIHIERQQHACDDGAHETFQVRRL</sequence>
<evidence type="ECO:0000313" key="3">
    <source>
        <dbReference type="Proteomes" id="UP001596364"/>
    </source>
</evidence>
<name>A0ABW1XKG6_9ALTE</name>
<keyword evidence="3" id="KW-1185">Reference proteome</keyword>
<feature type="domain" description="Heme NO-binding" evidence="1">
    <location>
        <begin position="2"/>
        <end position="161"/>
    </location>
</feature>
<reference evidence="3" key="1">
    <citation type="journal article" date="2019" name="Int. J. Syst. Evol. Microbiol.">
        <title>The Global Catalogue of Microorganisms (GCM) 10K type strain sequencing project: providing services to taxonomists for standard genome sequencing and annotation.</title>
        <authorList>
            <consortium name="The Broad Institute Genomics Platform"/>
            <consortium name="The Broad Institute Genome Sequencing Center for Infectious Disease"/>
            <person name="Wu L."/>
            <person name="Ma J."/>
        </authorList>
    </citation>
    <scope>NUCLEOTIDE SEQUENCE [LARGE SCALE GENOMIC DNA]</scope>
    <source>
        <strain evidence="3">CGMCC 1.16031</strain>
    </source>
</reference>
<protein>
    <submittedName>
        <fullName evidence="2">Heme NO-binding domain-containing protein</fullName>
    </submittedName>
</protein>
<evidence type="ECO:0000259" key="1">
    <source>
        <dbReference type="Pfam" id="PF07700"/>
    </source>
</evidence>
<dbReference type="InterPro" id="IPR024096">
    <property type="entry name" value="NO_sig/Golgi_transp_ligand-bd"/>
</dbReference>
<organism evidence="2 3">
    <name type="scientific">Pseudobowmanella zhangzhouensis</name>
    <dbReference type="NCBI Taxonomy" id="1537679"/>
    <lineage>
        <taxon>Bacteria</taxon>
        <taxon>Pseudomonadati</taxon>
        <taxon>Pseudomonadota</taxon>
        <taxon>Gammaproteobacteria</taxon>
        <taxon>Alteromonadales</taxon>
        <taxon>Alteromonadaceae</taxon>
    </lineage>
</organism>
<dbReference type="Pfam" id="PF07700">
    <property type="entry name" value="HNOB"/>
    <property type="match status" value="1"/>
</dbReference>